<comment type="subunit">
    <text evidence="6">Part of the 30S ribosomal subunit.</text>
</comment>
<dbReference type="AlphaFoldDB" id="A0A0R2D3J4"/>
<dbReference type="NCBIfam" id="TIGR03635">
    <property type="entry name" value="uS17_bact"/>
    <property type="match status" value="1"/>
</dbReference>
<keyword evidence="9" id="KW-1185">Reference proteome</keyword>
<dbReference type="InterPro" id="IPR019984">
    <property type="entry name" value="Ribosomal_uS17_bact/chlr"/>
</dbReference>
<keyword evidence="4 6" id="KW-0689">Ribosomal protein</keyword>
<accession>A0A0R2D3J4</accession>
<comment type="caution">
    <text evidence="8">The sequence shown here is derived from an EMBL/GenBank/DDBJ whole genome shotgun (WGS) entry which is preliminary data.</text>
</comment>
<dbReference type="GO" id="GO:0019843">
    <property type="term" value="F:rRNA binding"/>
    <property type="evidence" value="ECO:0007669"/>
    <property type="project" value="UniProtKB-UniRule"/>
</dbReference>
<dbReference type="PATRIC" id="fig|1423796.3.peg.1274"/>
<evidence type="ECO:0000313" key="9">
    <source>
        <dbReference type="Proteomes" id="UP000051638"/>
    </source>
</evidence>
<evidence type="ECO:0000256" key="7">
    <source>
        <dbReference type="RuleBase" id="RU003872"/>
    </source>
</evidence>
<dbReference type="GO" id="GO:0003735">
    <property type="term" value="F:structural constituent of ribosome"/>
    <property type="evidence" value="ECO:0007669"/>
    <property type="project" value="UniProtKB-UniRule"/>
</dbReference>
<evidence type="ECO:0000256" key="4">
    <source>
        <dbReference type="ARBA" id="ARBA00022980"/>
    </source>
</evidence>
<keyword evidence="2 6" id="KW-0699">rRNA-binding</keyword>
<dbReference type="SUPFAM" id="SSF50249">
    <property type="entry name" value="Nucleic acid-binding proteins"/>
    <property type="match status" value="1"/>
</dbReference>
<evidence type="ECO:0000256" key="6">
    <source>
        <dbReference type="HAMAP-Rule" id="MF_01345"/>
    </source>
</evidence>
<proteinExistence type="inferred from homology"/>
<dbReference type="InterPro" id="IPR019979">
    <property type="entry name" value="Ribosomal_uS17_CS"/>
</dbReference>
<dbReference type="Pfam" id="PF00366">
    <property type="entry name" value="Ribosomal_S17"/>
    <property type="match status" value="1"/>
</dbReference>
<dbReference type="InterPro" id="IPR000266">
    <property type="entry name" value="Ribosomal_uS17"/>
</dbReference>
<dbReference type="PRINTS" id="PR00973">
    <property type="entry name" value="RIBOSOMALS17"/>
</dbReference>
<name>A0A0R2D3J4_9LACO</name>
<organism evidence="8 9">
    <name type="scientific">Loigolactobacillus rennini DSM 20253</name>
    <dbReference type="NCBI Taxonomy" id="1423796"/>
    <lineage>
        <taxon>Bacteria</taxon>
        <taxon>Bacillati</taxon>
        <taxon>Bacillota</taxon>
        <taxon>Bacilli</taxon>
        <taxon>Lactobacillales</taxon>
        <taxon>Lactobacillaceae</taxon>
        <taxon>Loigolactobacillus</taxon>
    </lineage>
</organism>
<dbReference type="RefSeq" id="WP_083485638.1">
    <property type="nucleotide sequence ID" value="NZ_AYYI01000032.1"/>
</dbReference>
<dbReference type="GO" id="GO:0006412">
    <property type="term" value="P:translation"/>
    <property type="evidence" value="ECO:0007669"/>
    <property type="project" value="UniProtKB-UniRule"/>
</dbReference>
<dbReference type="PROSITE" id="PS00056">
    <property type="entry name" value="RIBOSOMAL_S17"/>
    <property type="match status" value="1"/>
</dbReference>
<dbReference type="Gene3D" id="2.40.50.140">
    <property type="entry name" value="Nucleic acid-binding proteins"/>
    <property type="match status" value="1"/>
</dbReference>
<dbReference type="EMBL" id="AYYI01000032">
    <property type="protein sequence ID" value="KRM98525.1"/>
    <property type="molecule type" value="Genomic_DNA"/>
</dbReference>
<protein>
    <recommendedName>
        <fullName evidence="6">Small ribosomal subunit protein uS17</fullName>
    </recommendedName>
</protein>
<dbReference type="NCBIfam" id="NF004123">
    <property type="entry name" value="PRK05610.1"/>
    <property type="match status" value="1"/>
</dbReference>
<evidence type="ECO:0000313" key="8">
    <source>
        <dbReference type="EMBL" id="KRM98525.1"/>
    </source>
</evidence>
<dbReference type="HAMAP" id="MF_01345_B">
    <property type="entry name" value="Ribosomal_uS17_B"/>
    <property type="match status" value="1"/>
</dbReference>
<sequence>MSEKETRNKRKVVQGRVVSDKMDKTINVAVETMNQHSRYGKRIRYTKKYFAHDENNEAKTGDIVQIMETRPLSANKHFRLIKIVEKAVKL</sequence>
<reference evidence="8 9" key="1">
    <citation type="journal article" date="2015" name="Genome Announc.">
        <title>Expanding the biotechnology potential of lactobacilli through comparative genomics of 213 strains and associated genera.</title>
        <authorList>
            <person name="Sun Z."/>
            <person name="Harris H.M."/>
            <person name="McCann A."/>
            <person name="Guo C."/>
            <person name="Argimon S."/>
            <person name="Zhang W."/>
            <person name="Yang X."/>
            <person name="Jeffery I.B."/>
            <person name="Cooney J.C."/>
            <person name="Kagawa T.F."/>
            <person name="Liu W."/>
            <person name="Song Y."/>
            <person name="Salvetti E."/>
            <person name="Wrobel A."/>
            <person name="Rasinkangas P."/>
            <person name="Parkhill J."/>
            <person name="Rea M.C."/>
            <person name="O'Sullivan O."/>
            <person name="Ritari J."/>
            <person name="Douillard F.P."/>
            <person name="Paul Ross R."/>
            <person name="Yang R."/>
            <person name="Briner A.E."/>
            <person name="Felis G.E."/>
            <person name="de Vos W.M."/>
            <person name="Barrangou R."/>
            <person name="Klaenhammer T.R."/>
            <person name="Caufield P.W."/>
            <person name="Cui Y."/>
            <person name="Zhang H."/>
            <person name="O'Toole P.W."/>
        </authorList>
    </citation>
    <scope>NUCLEOTIDE SEQUENCE [LARGE SCALE GENOMIC DNA]</scope>
    <source>
        <strain evidence="8 9">DSM 20253</strain>
    </source>
</reference>
<comment type="function">
    <text evidence="6">One of the primary rRNA binding proteins, it binds specifically to the 5'-end of 16S ribosomal RNA.</text>
</comment>
<dbReference type="InterPro" id="IPR012340">
    <property type="entry name" value="NA-bd_OB-fold"/>
</dbReference>
<evidence type="ECO:0000256" key="1">
    <source>
        <dbReference type="ARBA" id="ARBA00010254"/>
    </source>
</evidence>
<dbReference type="OrthoDB" id="9811714at2"/>
<gene>
    <name evidence="6" type="primary">rpsQ</name>
    <name evidence="8" type="ORF">FC24_GL001248</name>
</gene>
<keyword evidence="5 6" id="KW-0687">Ribonucleoprotein</keyword>
<comment type="similarity">
    <text evidence="1 6 7">Belongs to the universal ribosomal protein uS17 family.</text>
</comment>
<dbReference type="PANTHER" id="PTHR10744:SF1">
    <property type="entry name" value="SMALL RIBOSOMAL SUBUNIT PROTEIN US17M"/>
    <property type="match status" value="1"/>
</dbReference>
<dbReference type="CDD" id="cd00364">
    <property type="entry name" value="Ribosomal_uS17"/>
    <property type="match status" value="1"/>
</dbReference>
<dbReference type="Proteomes" id="UP000051638">
    <property type="component" value="Unassembled WGS sequence"/>
</dbReference>
<evidence type="ECO:0000256" key="5">
    <source>
        <dbReference type="ARBA" id="ARBA00023274"/>
    </source>
</evidence>
<evidence type="ECO:0000256" key="3">
    <source>
        <dbReference type="ARBA" id="ARBA00022884"/>
    </source>
</evidence>
<evidence type="ECO:0000256" key="2">
    <source>
        <dbReference type="ARBA" id="ARBA00022730"/>
    </source>
</evidence>
<keyword evidence="3 6" id="KW-0694">RNA-binding</keyword>
<dbReference type="GO" id="GO:0022627">
    <property type="term" value="C:cytosolic small ribosomal subunit"/>
    <property type="evidence" value="ECO:0007669"/>
    <property type="project" value="UniProtKB-UniRule"/>
</dbReference>
<dbReference type="STRING" id="1423796.FC24_GL001248"/>
<dbReference type="PANTHER" id="PTHR10744">
    <property type="entry name" value="40S RIBOSOMAL PROTEIN S11 FAMILY MEMBER"/>
    <property type="match status" value="1"/>
</dbReference>